<dbReference type="Gene3D" id="3.40.190.150">
    <property type="entry name" value="Bordetella uptake gene, domain 1"/>
    <property type="match status" value="1"/>
</dbReference>
<dbReference type="PANTHER" id="PTHR42928">
    <property type="entry name" value="TRICARBOXYLATE-BINDING PROTEIN"/>
    <property type="match status" value="1"/>
</dbReference>
<reference evidence="3" key="1">
    <citation type="journal article" date="2021" name="Syst. Appl. Microbiol.">
        <title>Roseomonas hellenica sp. nov., isolated from roots of wild-growing Alkanna tinctoria.</title>
        <authorList>
            <person name="Rat A."/>
            <person name="Naranjo H.D."/>
            <person name="Lebbe L."/>
            <person name="Cnockaert M."/>
            <person name="Krigas N."/>
            <person name="Grigoriadou K."/>
            <person name="Maloupa E."/>
            <person name="Willems A."/>
        </authorList>
    </citation>
    <scope>NUCLEOTIDE SEQUENCE [LARGE SCALE GENOMIC DNA]</scope>
    <source>
        <strain evidence="3">LMG 31159</strain>
    </source>
</reference>
<name>A0ABS5EJL9_9PROT</name>
<protein>
    <submittedName>
        <fullName evidence="2">Tripartite tricarboxylate transporter substrate binding protein</fullName>
    </submittedName>
</protein>
<dbReference type="SUPFAM" id="SSF53850">
    <property type="entry name" value="Periplasmic binding protein-like II"/>
    <property type="match status" value="1"/>
</dbReference>
<comment type="similarity">
    <text evidence="1">Belongs to the UPF0065 (bug) family.</text>
</comment>
<comment type="caution">
    <text evidence="2">The sequence shown here is derived from an EMBL/GenBank/DDBJ whole genome shotgun (WGS) entry which is preliminary data.</text>
</comment>
<dbReference type="Pfam" id="PF03401">
    <property type="entry name" value="TctC"/>
    <property type="match status" value="1"/>
</dbReference>
<sequence>MISRRHILLGSGAALLSRPAPGQTVADWPHRPIRIVVPWPAGGPTDIYARALVKEIAAGISQPVVIDNRTGATGTIGVQHVARAPADGHTLLVANVTAMIGSVVALGDVVQFDPIRDFAPIGIFTESSSIIWANPRLGVRSFREFLDRARDSSRQRIAFGTTGSGSVSEQSVEQLAREFRLDLLKVPYRGTAPQLIDLVADHVQIGGADYPTASPHYREGRLVPLLVIGPQRLPELPDVPSFAEIGLTEPDFTVWNGFFAPAGTPPPTIERLEAALVTASRSETFRAVTNGNGNRAILLRGQDATARLARDLASRQAFARQGAASG</sequence>
<proteinExistence type="inferred from homology"/>
<dbReference type="PIRSF" id="PIRSF017082">
    <property type="entry name" value="YflP"/>
    <property type="match status" value="1"/>
</dbReference>
<accession>A0ABS5EJL9</accession>
<evidence type="ECO:0000313" key="3">
    <source>
        <dbReference type="Proteomes" id="UP000698752"/>
    </source>
</evidence>
<dbReference type="Proteomes" id="UP000698752">
    <property type="component" value="Unassembled WGS sequence"/>
</dbReference>
<gene>
    <name evidence="2" type="ORF">GXW78_16255</name>
</gene>
<evidence type="ECO:0000256" key="1">
    <source>
        <dbReference type="ARBA" id="ARBA00006987"/>
    </source>
</evidence>
<keyword evidence="3" id="KW-1185">Reference proteome</keyword>
<dbReference type="CDD" id="cd07012">
    <property type="entry name" value="PBP2_Bug_TTT"/>
    <property type="match status" value="1"/>
</dbReference>
<dbReference type="EMBL" id="JAAEDI010000017">
    <property type="protein sequence ID" value="MBR0651225.1"/>
    <property type="molecule type" value="Genomic_DNA"/>
</dbReference>
<dbReference type="PANTHER" id="PTHR42928:SF5">
    <property type="entry name" value="BLR1237 PROTEIN"/>
    <property type="match status" value="1"/>
</dbReference>
<dbReference type="InterPro" id="IPR042100">
    <property type="entry name" value="Bug_dom1"/>
</dbReference>
<dbReference type="Gene3D" id="3.40.190.10">
    <property type="entry name" value="Periplasmic binding protein-like II"/>
    <property type="match status" value="1"/>
</dbReference>
<organism evidence="2 3">
    <name type="scientific">Neoroseomonas terrae</name>
    <dbReference type="NCBI Taxonomy" id="424799"/>
    <lineage>
        <taxon>Bacteria</taxon>
        <taxon>Pseudomonadati</taxon>
        <taxon>Pseudomonadota</taxon>
        <taxon>Alphaproteobacteria</taxon>
        <taxon>Acetobacterales</taxon>
        <taxon>Acetobacteraceae</taxon>
        <taxon>Neoroseomonas</taxon>
    </lineage>
</organism>
<evidence type="ECO:0000313" key="2">
    <source>
        <dbReference type="EMBL" id="MBR0651225.1"/>
    </source>
</evidence>
<dbReference type="InterPro" id="IPR005064">
    <property type="entry name" value="BUG"/>
</dbReference>